<comment type="subcellular location">
    <subcellularLocation>
        <location evidence="8">Cytoplasm</location>
    </subcellularLocation>
</comment>
<reference evidence="10 11" key="1">
    <citation type="journal article" date="2016" name="Nat. Commun.">
        <title>Thousands of microbial genomes shed light on interconnected biogeochemical processes in an aquifer system.</title>
        <authorList>
            <person name="Anantharaman K."/>
            <person name="Brown C.T."/>
            <person name="Hug L.A."/>
            <person name="Sharon I."/>
            <person name="Castelle C.J."/>
            <person name="Probst A.J."/>
            <person name="Thomas B.C."/>
            <person name="Singh A."/>
            <person name="Wilkins M.J."/>
            <person name="Karaoz U."/>
            <person name="Brodie E.L."/>
            <person name="Williams K.H."/>
            <person name="Hubbard S.S."/>
            <person name="Banfield J.F."/>
        </authorList>
    </citation>
    <scope>NUCLEOTIDE SEQUENCE [LARGE SCALE GENOMIC DNA]</scope>
</reference>
<dbReference type="GO" id="GO:0002949">
    <property type="term" value="P:tRNA threonylcarbamoyladenosine modification"/>
    <property type="evidence" value="ECO:0007669"/>
    <property type="project" value="UniProtKB-UniRule"/>
</dbReference>
<feature type="binding site" evidence="8">
    <location>
        <position position="321"/>
    </location>
    <ligand>
        <name>Fe cation</name>
        <dbReference type="ChEBI" id="CHEBI:24875"/>
    </ligand>
</feature>
<keyword evidence="1 8" id="KW-0963">Cytoplasm</keyword>
<evidence type="ECO:0000256" key="1">
    <source>
        <dbReference type="ARBA" id="ARBA00022490"/>
    </source>
</evidence>
<dbReference type="PRINTS" id="PR00789">
    <property type="entry name" value="OSIALOPTASE"/>
</dbReference>
<evidence type="ECO:0000256" key="2">
    <source>
        <dbReference type="ARBA" id="ARBA00022679"/>
    </source>
</evidence>
<dbReference type="InterPro" id="IPR017861">
    <property type="entry name" value="KAE1/TsaD"/>
</dbReference>
<protein>
    <recommendedName>
        <fullName evidence="8">tRNA N6-adenosine threonylcarbamoyltransferase</fullName>
        <ecNumber evidence="8">2.3.1.234</ecNumber>
    </recommendedName>
    <alternativeName>
        <fullName evidence="8">N6-L-threonylcarbamoyladenine synthase</fullName>
        <shortName evidence="8">t(6)A synthase</shortName>
    </alternativeName>
    <alternativeName>
        <fullName evidence="8">t(6)A37 threonylcarbamoyladenosine biosynthesis protein TsaD</fullName>
    </alternativeName>
    <alternativeName>
        <fullName evidence="8">tRNA threonylcarbamoyladenosine biosynthesis protein TsaD</fullName>
    </alternativeName>
</protein>
<feature type="binding site" evidence="8">
    <location>
        <position position="294"/>
    </location>
    <ligand>
        <name>substrate</name>
    </ligand>
</feature>
<dbReference type="HAMAP" id="MF_01445">
    <property type="entry name" value="TsaD"/>
    <property type="match status" value="1"/>
</dbReference>
<evidence type="ECO:0000256" key="6">
    <source>
        <dbReference type="ARBA" id="ARBA00023315"/>
    </source>
</evidence>
<dbReference type="NCBIfam" id="TIGR03723">
    <property type="entry name" value="T6A_TsaD_YgjD"/>
    <property type="match status" value="1"/>
</dbReference>
<dbReference type="FunFam" id="3.30.420.40:FF:000040">
    <property type="entry name" value="tRNA N6-adenosine threonylcarbamoyltransferase"/>
    <property type="match status" value="1"/>
</dbReference>
<dbReference type="Pfam" id="PF00814">
    <property type="entry name" value="TsaD"/>
    <property type="match status" value="1"/>
</dbReference>
<comment type="function">
    <text evidence="8">Required for the formation of a threonylcarbamoyl group on adenosine at position 37 (t(6)A37) in tRNAs that read codons beginning with adenine. Is involved in the transfer of the threonylcarbamoyl moiety of threonylcarbamoyl-AMP (TC-AMP) to the N6 group of A37, together with TsaE and TsaB. TsaD likely plays a direct catalytic role in this reaction.</text>
</comment>
<accession>A0A1G2R073</accession>
<comment type="caution">
    <text evidence="8">Lacks conserved residue(s) required for the propagation of feature annotation.</text>
</comment>
<dbReference type="EMBL" id="MHTV01000037">
    <property type="protein sequence ID" value="OHA66097.1"/>
    <property type="molecule type" value="Genomic_DNA"/>
</dbReference>
<feature type="binding site" evidence="8">
    <location>
        <position position="196"/>
    </location>
    <ligand>
        <name>substrate</name>
    </ligand>
</feature>
<dbReference type="InterPro" id="IPR022450">
    <property type="entry name" value="TsaD"/>
</dbReference>
<dbReference type="PANTHER" id="PTHR11735:SF6">
    <property type="entry name" value="TRNA N6-ADENOSINE THREONYLCARBAMOYLTRANSFERASE, MITOCHONDRIAL"/>
    <property type="match status" value="1"/>
</dbReference>
<dbReference type="Proteomes" id="UP000178092">
    <property type="component" value="Unassembled WGS sequence"/>
</dbReference>
<gene>
    <name evidence="8" type="primary">tsaD</name>
    <name evidence="10" type="ORF">A3C04_00755</name>
</gene>
<name>A0A1G2R073_9BACT</name>
<keyword evidence="4 8" id="KW-0479">Metal-binding</keyword>
<evidence type="ECO:0000256" key="8">
    <source>
        <dbReference type="HAMAP-Rule" id="MF_01445"/>
    </source>
</evidence>
<keyword evidence="5 8" id="KW-0408">Iron</keyword>
<dbReference type="InterPro" id="IPR000905">
    <property type="entry name" value="Gcp-like_dom"/>
</dbReference>
<dbReference type="SUPFAM" id="SSF53067">
    <property type="entry name" value="Actin-like ATPase domain"/>
    <property type="match status" value="1"/>
</dbReference>
<feature type="binding site" evidence="8">
    <location>
        <position position="119"/>
    </location>
    <ligand>
        <name>Fe cation</name>
        <dbReference type="ChEBI" id="CHEBI:24875"/>
    </ligand>
</feature>
<evidence type="ECO:0000256" key="5">
    <source>
        <dbReference type="ARBA" id="ARBA00023004"/>
    </source>
</evidence>
<evidence type="ECO:0000313" key="10">
    <source>
        <dbReference type="EMBL" id="OHA66097.1"/>
    </source>
</evidence>
<keyword evidence="6 8" id="KW-0012">Acyltransferase</keyword>
<evidence type="ECO:0000256" key="4">
    <source>
        <dbReference type="ARBA" id="ARBA00022723"/>
    </source>
</evidence>
<proteinExistence type="inferred from homology"/>
<dbReference type="Gene3D" id="3.30.420.40">
    <property type="match status" value="2"/>
</dbReference>
<comment type="cofactor">
    <cofactor evidence="8">
        <name>Fe(2+)</name>
        <dbReference type="ChEBI" id="CHEBI:29033"/>
    </cofactor>
    <text evidence="8">Binds 1 Fe(2+) ion per subunit.</text>
</comment>
<dbReference type="EC" id="2.3.1.234" evidence="8"/>
<dbReference type="GO" id="GO:0005737">
    <property type="term" value="C:cytoplasm"/>
    <property type="evidence" value="ECO:0007669"/>
    <property type="project" value="UniProtKB-SubCell"/>
</dbReference>
<dbReference type="GO" id="GO:0061711">
    <property type="term" value="F:tRNA N(6)-L-threonylcarbamoyladenine synthase activity"/>
    <property type="evidence" value="ECO:0007669"/>
    <property type="project" value="UniProtKB-EC"/>
</dbReference>
<dbReference type="GO" id="GO:0005506">
    <property type="term" value="F:iron ion binding"/>
    <property type="evidence" value="ECO:0007669"/>
    <property type="project" value="UniProtKB-UniRule"/>
</dbReference>
<evidence type="ECO:0000313" key="11">
    <source>
        <dbReference type="Proteomes" id="UP000178092"/>
    </source>
</evidence>
<keyword evidence="3 8" id="KW-0819">tRNA processing</keyword>
<feature type="binding site" evidence="8">
    <location>
        <position position="183"/>
    </location>
    <ligand>
        <name>substrate</name>
    </ligand>
</feature>
<organism evidence="10 11">
    <name type="scientific">Candidatus Wildermuthbacteria bacterium RIFCSPHIGHO2_02_FULL_45_25</name>
    <dbReference type="NCBI Taxonomy" id="1802450"/>
    <lineage>
        <taxon>Bacteria</taxon>
        <taxon>Candidatus Wildermuthiibacteriota</taxon>
    </lineage>
</organism>
<feature type="binding site" evidence="8">
    <location>
        <begin position="150"/>
        <end position="154"/>
    </location>
    <ligand>
        <name>substrate</name>
    </ligand>
</feature>
<dbReference type="NCBIfam" id="TIGR00329">
    <property type="entry name" value="gcp_kae1"/>
    <property type="match status" value="1"/>
</dbReference>
<dbReference type="AlphaFoldDB" id="A0A1G2R073"/>
<comment type="caution">
    <text evidence="10">The sequence shown here is derived from an EMBL/GenBank/DDBJ whole genome shotgun (WGS) entry which is preliminary data.</text>
</comment>
<sequence length="358" mass="39647">MRILGIETSCDDTAIALVETKDNQRTSFRILSNAIASQISIHQQYGGVFPMLAKREHQKNLPLVLEQVFKEHNFDPARPAIDAIALTYGPGLSPCLWAGITFAQELAKKWNLPVIPVDHIEAHLLIGLMRQSNDFLQFPPDTIFPSVALIVSGGHSQIVLMKERGKYEIIGETRDDAAGEAFDKTARILGLPYPGGPSIAKQALIPTNRTFAITLPRPMMRSKDFDFSFSGLKTAVLYDYQARTPEERESQEYIREMSSEIQQAIVDVLVSKTLKAVEQFQAKSVILGGGVAANTALRERFREKLSEGVQLLAPLPQLSTDNGAMIAIAGYFRYIKGEYPQDASTIEAKPNLRISQVC</sequence>
<evidence type="ECO:0000256" key="3">
    <source>
        <dbReference type="ARBA" id="ARBA00022694"/>
    </source>
</evidence>
<comment type="similarity">
    <text evidence="8">Belongs to the KAE1 / TsaD family.</text>
</comment>
<feature type="binding site" evidence="8">
    <location>
        <position position="123"/>
    </location>
    <ligand>
        <name>Fe cation</name>
        <dbReference type="ChEBI" id="CHEBI:24875"/>
    </ligand>
</feature>
<comment type="catalytic activity">
    <reaction evidence="7 8">
        <text>L-threonylcarbamoyladenylate + adenosine(37) in tRNA = N(6)-L-threonylcarbamoyladenosine(37) in tRNA + AMP + H(+)</text>
        <dbReference type="Rhea" id="RHEA:37059"/>
        <dbReference type="Rhea" id="RHEA-COMP:10162"/>
        <dbReference type="Rhea" id="RHEA-COMP:10163"/>
        <dbReference type="ChEBI" id="CHEBI:15378"/>
        <dbReference type="ChEBI" id="CHEBI:73682"/>
        <dbReference type="ChEBI" id="CHEBI:74411"/>
        <dbReference type="ChEBI" id="CHEBI:74418"/>
        <dbReference type="ChEBI" id="CHEBI:456215"/>
        <dbReference type="EC" id="2.3.1.234"/>
    </reaction>
</comment>
<dbReference type="PANTHER" id="PTHR11735">
    <property type="entry name" value="TRNA N6-ADENOSINE THREONYLCARBAMOYLTRANSFERASE"/>
    <property type="match status" value="1"/>
</dbReference>
<evidence type="ECO:0000259" key="9">
    <source>
        <dbReference type="Pfam" id="PF00814"/>
    </source>
</evidence>
<dbReference type="InterPro" id="IPR043129">
    <property type="entry name" value="ATPase_NBD"/>
</dbReference>
<keyword evidence="2 8" id="KW-0808">Transferase</keyword>
<evidence type="ECO:0000256" key="7">
    <source>
        <dbReference type="ARBA" id="ARBA00048117"/>
    </source>
</evidence>
<feature type="domain" description="Gcp-like" evidence="9">
    <location>
        <begin position="30"/>
        <end position="327"/>
    </location>
</feature>